<dbReference type="EMBL" id="GBXM01001278">
    <property type="protein sequence ID" value="JAI07300.1"/>
    <property type="molecule type" value="Transcribed_RNA"/>
</dbReference>
<reference evidence="2" key="1">
    <citation type="submission" date="2014-11" db="EMBL/GenBank/DDBJ databases">
        <authorList>
            <person name="Amaro Gonzalez C."/>
        </authorList>
    </citation>
    <scope>NUCLEOTIDE SEQUENCE</scope>
</reference>
<feature type="compositionally biased region" description="Basic and acidic residues" evidence="1">
    <location>
        <begin position="19"/>
        <end position="36"/>
    </location>
</feature>
<evidence type="ECO:0000313" key="2">
    <source>
        <dbReference type="EMBL" id="JAI07300.1"/>
    </source>
</evidence>
<organism evidence="2">
    <name type="scientific">Anguilla anguilla</name>
    <name type="common">European freshwater eel</name>
    <name type="synonym">Muraena anguilla</name>
    <dbReference type="NCBI Taxonomy" id="7936"/>
    <lineage>
        <taxon>Eukaryota</taxon>
        <taxon>Metazoa</taxon>
        <taxon>Chordata</taxon>
        <taxon>Craniata</taxon>
        <taxon>Vertebrata</taxon>
        <taxon>Euteleostomi</taxon>
        <taxon>Actinopterygii</taxon>
        <taxon>Neopterygii</taxon>
        <taxon>Teleostei</taxon>
        <taxon>Anguilliformes</taxon>
        <taxon>Anguillidae</taxon>
        <taxon>Anguilla</taxon>
    </lineage>
</organism>
<name>A0A0E9XXD1_ANGAN</name>
<sequence>MQRLEKIESELMAVLPPVSEEKKKEIQEAVHKASKNDEDDDQYA</sequence>
<accession>A0A0E9XXD1</accession>
<dbReference type="AlphaFoldDB" id="A0A0E9XXD1"/>
<reference evidence="2" key="2">
    <citation type="journal article" date="2015" name="Fish Shellfish Immunol.">
        <title>Early steps in the European eel (Anguilla anguilla)-Vibrio vulnificus interaction in the gills: Role of the RtxA13 toxin.</title>
        <authorList>
            <person name="Callol A."/>
            <person name="Pajuelo D."/>
            <person name="Ebbesson L."/>
            <person name="Teles M."/>
            <person name="MacKenzie S."/>
            <person name="Amaro C."/>
        </authorList>
    </citation>
    <scope>NUCLEOTIDE SEQUENCE</scope>
</reference>
<protein>
    <submittedName>
        <fullName evidence="2">Uncharacterized protein</fullName>
    </submittedName>
</protein>
<feature type="region of interest" description="Disordered" evidence="1">
    <location>
        <begin position="17"/>
        <end position="44"/>
    </location>
</feature>
<proteinExistence type="predicted"/>
<evidence type="ECO:0000256" key="1">
    <source>
        <dbReference type="SAM" id="MobiDB-lite"/>
    </source>
</evidence>